<organism evidence="2">
    <name type="scientific">Stigeoclonium helveticum</name>
    <name type="common">Green alga</name>
    <dbReference type="NCBI Taxonomy" id="55999"/>
    <lineage>
        <taxon>Eukaryota</taxon>
        <taxon>Viridiplantae</taxon>
        <taxon>Chlorophyta</taxon>
        <taxon>core chlorophytes</taxon>
        <taxon>Chlorophyceae</taxon>
        <taxon>OCC clade</taxon>
        <taxon>Chaetophorales</taxon>
        <taxon>Chaetophoraceae</taxon>
        <taxon>Stigeoclonium</taxon>
    </lineage>
</organism>
<dbReference type="Pfam" id="PF03161">
    <property type="entry name" value="LAGLIDADG_2"/>
    <property type="match status" value="1"/>
</dbReference>
<gene>
    <name evidence="2" type="primary">orf281</name>
</gene>
<geneLocation type="mitochondrion" evidence="2"/>
<keyword evidence="2" id="KW-0540">Nuclease</keyword>
<accession>A0A6M4SP50</accession>
<dbReference type="EMBL" id="MN810332">
    <property type="protein sequence ID" value="QJS52058.1"/>
    <property type="molecule type" value="Genomic_DNA"/>
</dbReference>
<dbReference type="SUPFAM" id="SSF55608">
    <property type="entry name" value="Homing endonucleases"/>
    <property type="match status" value="1"/>
</dbReference>
<protein>
    <submittedName>
        <fullName evidence="2">Putative LAGLIDADG homing endonuclease</fullName>
    </submittedName>
</protein>
<dbReference type="InterPro" id="IPR027434">
    <property type="entry name" value="Homing_endonucl"/>
</dbReference>
<keyword evidence="2" id="KW-0496">Mitochondrion</keyword>
<evidence type="ECO:0000259" key="1">
    <source>
        <dbReference type="Pfam" id="PF03161"/>
    </source>
</evidence>
<keyword evidence="2" id="KW-0378">Hydrolase</keyword>
<dbReference type="Gene3D" id="3.10.28.10">
    <property type="entry name" value="Homing endonucleases"/>
    <property type="match status" value="2"/>
</dbReference>
<dbReference type="InterPro" id="IPR004860">
    <property type="entry name" value="LAGLIDADG_dom"/>
</dbReference>
<evidence type="ECO:0000313" key="2">
    <source>
        <dbReference type="EMBL" id="QJS52058.1"/>
    </source>
</evidence>
<name>A0A6M4SP50_STIHE</name>
<dbReference type="GO" id="GO:0004519">
    <property type="term" value="F:endonuclease activity"/>
    <property type="evidence" value="ECO:0007669"/>
    <property type="project" value="UniProtKB-KW"/>
</dbReference>
<keyword evidence="2" id="KW-0255">Endonuclease</keyword>
<feature type="domain" description="Homing endonuclease LAGLIDADG" evidence="1">
    <location>
        <begin position="81"/>
        <end position="254"/>
    </location>
</feature>
<reference evidence="2" key="1">
    <citation type="journal article" date="2020" name="Mitochondrial DNA Part B Resour">
        <title>Complete mitogenomes of the chlorophycean green algae Bulbochaete rectangularis var. hiloensis (Oedogoniales) and Stigeoclonium helveticum (Chaetophorales) provide insight into the sequence of events that led to the acquisition of a reduced-derived pattern of evolution in the Chlamydomonadales and Sphaeropleales.</title>
        <authorList>
            <person name="Turmel M."/>
            <person name="Belanger A.-S."/>
            <person name="Otis C."/>
            <person name="Lemieux C."/>
        </authorList>
    </citation>
    <scope>NUCLEOTIDE SEQUENCE</scope>
</reference>
<sequence length="281" mass="33055">MFNMDFYKKAELLHLSTLIENKCNIKTVIREHITRTKTQKYHLYISDESLKDFIDLINTYYDSNLIIKKPSVIYAPGSKEFSILIGLLLGDGSLSLSTGFTGTARYEHTCKHYDFLAALSDQWLPLYFEKSSATPWPKENPTQWWRGSQMLPELFDLYTLWYKPECVNGKKVKIIPLNLLETNFNEISLAHWFMDDGYFYNRDKTFYFCTDNFTFVECEFLAKLLHKKCNIKATVNKRTTTVNSITTTMWRIRVSRSSVCLFRQLVKPYLLPVFYYKLGSE</sequence>
<proteinExistence type="predicted"/>
<dbReference type="AlphaFoldDB" id="A0A6M4SP50"/>